<sequence>MLSIATNPLGGDAYEIPNLEQCSIFLSIKRKEGKDMKSSDYRRYIIDMINHIHNIKILKAIYEFVLKKYDR</sequence>
<accession>A0A8S5PTQ8</accession>
<organism evidence="1">
    <name type="scientific">Siphoviridae sp. ctGuJ10</name>
    <dbReference type="NCBI Taxonomy" id="2825418"/>
    <lineage>
        <taxon>Viruses</taxon>
        <taxon>Duplodnaviria</taxon>
        <taxon>Heunggongvirae</taxon>
        <taxon>Uroviricota</taxon>
        <taxon>Caudoviricetes</taxon>
    </lineage>
</organism>
<evidence type="ECO:0000313" key="1">
    <source>
        <dbReference type="EMBL" id="DAE10112.1"/>
    </source>
</evidence>
<reference evidence="1" key="1">
    <citation type="journal article" date="2021" name="Proc. Natl. Acad. Sci. U.S.A.">
        <title>A Catalog of Tens of Thousands of Viruses from Human Metagenomes Reveals Hidden Associations with Chronic Diseases.</title>
        <authorList>
            <person name="Tisza M.J."/>
            <person name="Buck C.B."/>
        </authorList>
    </citation>
    <scope>NUCLEOTIDE SEQUENCE</scope>
    <source>
        <strain evidence="1">CtGuJ10</strain>
    </source>
</reference>
<dbReference type="EMBL" id="BK015503">
    <property type="protein sequence ID" value="DAE10112.1"/>
    <property type="molecule type" value="Genomic_DNA"/>
</dbReference>
<protein>
    <submittedName>
        <fullName evidence="1">Uncharacterized protein</fullName>
    </submittedName>
</protein>
<name>A0A8S5PTQ8_9CAUD</name>
<proteinExistence type="predicted"/>